<dbReference type="SUPFAM" id="SSF53850">
    <property type="entry name" value="Periplasmic binding protein-like II"/>
    <property type="match status" value="1"/>
</dbReference>
<dbReference type="PRINTS" id="PR00039">
    <property type="entry name" value="HTHLYSR"/>
</dbReference>
<dbReference type="RefSeq" id="WP_112100676.1">
    <property type="nucleotide sequence ID" value="NZ_QMBP01000018.1"/>
</dbReference>
<dbReference type="GO" id="GO:0003700">
    <property type="term" value="F:DNA-binding transcription factor activity"/>
    <property type="evidence" value="ECO:0007669"/>
    <property type="project" value="InterPro"/>
</dbReference>
<dbReference type="EMBL" id="QMBP01000018">
    <property type="protein sequence ID" value="RAZ85606.1"/>
    <property type="molecule type" value="Genomic_DNA"/>
</dbReference>
<gene>
    <name evidence="8" type="ORF">DPM33_28195</name>
</gene>
<evidence type="ECO:0000256" key="1">
    <source>
        <dbReference type="ARBA" id="ARBA00009437"/>
    </source>
</evidence>
<dbReference type="PANTHER" id="PTHR30118">
    <property type="entry name" value="HTH-TYPE TRANSCRIPTIONAL REGULATOR LEUO-RELATED"/>
    <property type="match status" value="1"/>
</dbReference>
<dbReference type="OrthoDB" id="8339333at2"/>
<dbReference type="Gene3D" id="3.40.190.10">
    <property type="entry name" value="Periplasmic binding protein-like II"/>
    <property type="match status" value="2"/>
</dbReference>
<accession>A0A330HAH4</accession>
<evidence type="ECO:0000313" key="9">
    <source>
        <dbReference type="Proteomes" id="UP000251558"/>
    </source>
</evidence>
<keyword evidence="2" id="KW-0536">Nodulation</keyword>
<dbReference type="SUPFAM" id="SSF46785">
    <property type="entry name" value="Winged helix' DNA-binding domain"/>
    <property type="match status" value="1"/>
</dbReference>
<evidence type="ECO:0000259" key="7">
    <source>
        <dbReference type="PROSITE" id="PS50931"/>
    </source>
</evidence>
<dbReference type="Proteomes" id="UP000251558">
    <property type="component" value="Unassembled WGS sequence"/>
</dbReference>
<feature type="domain" description="HTH lysR-type" evidence="7">
    <location>
        <begin position="6"/>
        <end position="63"/>
    </location>
</feature>
<keyword evidence="3" id="KW-0678">Repressor</keyword>
<name>A0A330HAH4_9HYPH</name>
<sequence length="304" mass="34509">MRFKGLDLNLLVALDALMSERSLTSAARTINLSQPAMSAAVSRLRAYFRDDLFTMNGRELCLTPRAEGLAPVVRDVLLQIQCSIISREPFNPAQSERRFRIILSDFMTLVFLERVVARVARDAPAVSFDLLPPDNDPNELLRRGEVDFLLLPDLFMANPHPREKLFDEKLVCVTCPGNDAVPQELTFEQYMSMGHVVAMFGRSLRPSIDEWFLLERGIKRRIEVVVPGFSLIPEVLRGTNRIATMPLRLVKYFEKTTPLRIVNLPLPLADFTESVQWPALQNADPASVWMRQILIEEASRMAAE</sequence>
<dbReference type="Gene3D" id="1.10.10.10">
    <property type="entry name" value="Winged helix-like DNA-binding domain superfamily/Winged helix DNA-binding domain"/>
    <property type="match status" value="1"/>
</dbReference>
<evidence type="ECO:0000256" key="6">
    <source>
        <dbReference type="ARBA" id="ARBA00023163"/>
    </source>
</evidence>
<dbReference type="Pfam" id="PF00126">
    <property type="entry name" value="HTH_1"/>
    <property type="match status" value="1"/>
</dbReference>
<keyword evidence="5" id="KW-0238">DNA-binding</keyword>
<keyword evidence="9" id="KW-1185">Reference proteome</keyword>
<protein>
    <submittedName>
        <fullName evidence="8">LysR family transcriptional regulator</fullName>
    </submittedName>
</protein>
<dbReference type="InterPro" id="IPR005119">
    <property type="entry name" value="LysR_subst-bd"/>
</dbReference>
<reference evidence="9" key="1">
    <citation type="submission" date="2018-06" db="EMBL/GenBank/DDBJ databases">
        <authorList>
            <person name="Helene L.C."/>
            <person name="Dall'Agnol R."/>
            <person name="Delamuta J.R."/>
            <person name="Hungria M."/>
        </authorList>
    </citation>
    <scope>NUCLEOTIDE SEQUENCE [LARGE SCALE GENOMIC DNA]</scope>
    <source>
        <strain evidence="9">AC99b</strain>
    </source>
</reference>
<dbReference type="InterPro" id="IPR050389">
    <property type="entry name" value="LysR-type_TF"/>
</dbReference>
<evidence type="ECO:0000256" key="4">
    <source>
        <dbReference type="ARBA" id="ARBA00023015"/>
    </source>
</evidence>
<dbReference type="PANTHER" id="PTHR30118:SF6">
    <property type="entry name" value="HTH-TYPE TRANSCRIPTIONAL REGULATOR LEUO"/>
    <property type="match status" value="1"/>
</dbReference>
<dbReference type="Pfam" id="PF03466">
    <property type="entry name" value="LysR_substrate"/>
    <property type="match status" value="1"/>
</dbReference>
<dbReference type="PROSITE" id="PS50931">
    <property type="entry name" value="HTH_LYSR"/>
    <property type="match status" value="1"/>
</dbReference>
<proteinExistence type="inferred from homology"/>
<dbReference type="InterPro" id="IPR036390">
    <property type="entry name" value="WH_DNA-bd_sf"/>
</dbReference>
<evidence type="ECO:0000256" key="3">
    <source>
        <dbReference type="ARBA" id="ARBA00022491"/>
    </source>
</evidence>
<dbReference type="InterPro" id="IPR000847">
    <property type="entry name" value="LysR_HTH_N"/>
</dbReference>
<evidence type="ECO:0000256" key="2">
    <source>
        <dbReference type="ARBA" id="ARBA00022458"/>
    </source>
</evidence>
<keyword evidence="6" id="KW-0804">Transcription</keyword>
<evidence type="ECO:0000313" key="8">
    <source>
        <dbReference type="EMBL" id="RAZ85606.1"/>
    </source>
</evidence>
<dbReference type="CDD" id="cd08462">
    <property type="entry name" value="PBP2_NodD"/>
    <property type="match status" value="1"/>
</dbReference>
<comment type="caution">
    <text evidence="8">The sequence shown here is derived from an EMBL/GenBank/DDBJ whole genome shotgun (WGS) entry which is preliminary data.</text>
</comment>
<keyword evidence="4" id="KW-0805">Transcription regulation</keyword>
<dbReference type="GO" id="GO:0003677">
    <property type="term" value="F:DNA binding"/>
    <property type="evidence" value="ECO:0007669"/>
    <property type="project" value="UniProtKB-KW"/>
</dbReference>
<dbReference type="AlphaFoldDB" id="A0A330HAH4"/>
<comment type="similarity">
    <text evidence="1">Belongs to the LysR transcriptional regulatory family.</text>
</comment>
<dbReference type="InterPro" id="IPR037416">
    <property type="entry name" value="NodD_PBP2"/>
</dbReference>
<organism evidence="8 9">
    <name type="scientific">Mesorhizobium hawassense</name>
    <dbReference type="NCBI Taxonomy" id="1209954"/>
    <lineage>
        <taxon>Bacteria</taxon>
        <taxon>Pseudomonadati</taxon>
        <taxon>Pseudomonadota</taxon>
        <taxon>Alphaproteobacteria</taxon>
        <taxon>Hyphomicrobiales</taxon>
        <taxon>Phyllobacteriaceae</taxon>
        <taxon>Mesorhizobium</taxon>
    </lineage>
</organism>
<reference evidence="8 9" key="2">
    <citation type="submission" date="2018-07" db="EMBL/GenBank/DDBJ databases">
        <title>Diversity of Mesorhizobium strains in Brazil.</title>
        <authorList>
            <person name="Helene L.C.F."/>
            <person name="Dall'Agnol R."/>
            <person name="Delamuta J.R.M."/>
            <person name="Hungria M."/>
        </authorList>
    </citation>
    <scope>NUCLEOTIDE SEQUENCE [LARGE SCALE GENOMIC DNA]</scope>
    <source>
        <strain evidence="8 9">AC99b</strain>
    </source>
</reference>
<dbReference type="InterPro" id="IPR036388">
    <property type="entry name" value="WH-like_DNA-bd_sf"/>
</dbReference>
<evidence type="ECO:0000256" key="5">
    <source>
        <dbReference type="ARBA" id="ARBA00023125"/>
    </source>
</evidence>